<gene>
    <name evidence="7" type="ORF">KAK11_12435</name>
</gene>
<dbReference type="EMBL" id="JAGQDG010000004">
    <property type="protein sequence ID" value="MBQ0936138.1"/>
    <property type="molecule type" value="Genomic_DNA"/>
</dbReference>
<keyword evidence="2" id="KW-0805">Transcription regulation</keyword>
<evidence type="ECO:0000256" key="2">
    <source>
        <dbReference type="ARBA" id="ARBA00023015"/>
    </source>
</evidence>
<dbReference type="Pfam" id="PF00126">
    <property type="entry name" value="HTH_1"/>
    <property type="match status" value="1"/>
</dbReference>
<dbReference type="SUPFAM" id="SSF46785">
    <property type="entry name" value="Winged helix' DNA-binding domain"/>
    <property type="match status" value="1"/>
</dbReference>
<evidence type="ECO:0000313" key="7">
    <source>
        <dbReference type="EMBL" id="MBQ0936138.1"/>
    </source>
</evidence>
<keyword evidence="4" id="KW-0804">Transcription</keyword>
<organism evidence="7 8">
    <name type="scientific">Ideonella paludis</name>
    <dbReference type="NCBI Taxonomy" id="1233411"/>
    <lineage>
        <taxon>Bacteria</taxon>
        <taxon>Pseudomonadati</taxon>
        <taxon>Pseudomonadota</taxon>
        <taxon>Betaproteobacteria</taxon>
        <taxon>Burkholderiales</taxon>
        <taxon>Sphaerotilaceae</taxon>
        <taxon>Ideonella</taxon>
    </lineage>
</organism>
<name>A0ABS5DYA9_9BURK</name>
<dbReference type="PANTHER" id="PTHR30537">
    <property type="entry name" value="HTH-TYPE TRANSCRIPTIONAL REGULATOR"/>
    <property type="match status" value="1"/>
</dbReference>
<feature type="domain" description="HTH lysR-type" evidence="6">
    <location>
        <begin position="1"/>
        <end position="59"/>
    </location>
</feature>
<comment type="caution">
    <text evidence="7">The sequence shown here is derived from an EMBL/GenBank/DDBJ whole genome shotgun (WGS) entry which is preliminary data.</text>
</comment>
<protein>
    <submittedName>
        <fullName evidence="7">LysR family transcriptional regulator</fullName>
    </submittedName>
</protein>
<dbReference type="InterPro" id="IPR036390">
    <property type="entry name" value="WH_DNA-bd_sf"/>
</dbReference>
<dbReference type="InterPro" id="IPR005119">
    <property type="entry name" value="LysR_subst-bd"/>
</dbReference>
<dbReference type="Gene3D" id="1.10.10.10">
    <property type="entry name" value="Winged helix-like DNA-binding domain superfamily/Winged helix DNA-binding domain"/>
    <property type="match status" value="1"/>
</dbReference>
<evidence type="ECO:0000256" key="1">
    <source>
        <dbReference type="ARBA" id="ARBA00009437"/>
    </source>
</evidence>
<evidence type="ECO:0000256" key="3">
    <source>
        <dbReference type="ARBA" id="ARBA00023125"/>
    </source>
</evidence>
<dbReference type="InterPro" id="IPR000847">
    <property type="entry name" value="LysR_HTH_N"/>
</dbReference>
<accession>A0ABS5DYA9</accession>
<reference evidence="7 8" key="1">
    <citation type="submission" date="2021-04" db="EMBL/GenBank/DDBJ databases">
        <title>The genome sequence of type strain Ideonella paludis KCTC 32238.</title>
        <authorList>
            <person name="Liu Y."/>
        </authorList>
    </citation>
    <scope>NUCLEOTIDE SEQUENCE [LARGE SCALE GENOMIC DNA]</scope>
    <source>
        <strain evidence="7 8">KCTC 32238</strain>
    </source>
</reference>
<evidence type="ECO:0000259" key="6">
    <source>
        <dbReference type="PROSITE" id="PS50931"/>
    </source>
</evidence>
<dbReference type="PANTHER" id="PTHR30537:SF35">
    <property type="entry name" value="TRANSCRIPTIONAL REGULATORY PROTEIN"/>
    <property type="match status" value="1"/>
</dbReference>
<sequence length="322" mass="35472">MDRITALQVFTEVSERGSLTQAAEALGLSRAMVSRYLESLEQTLGARLLHRTTRRVSLSDAGAEALPRCKQILAEMDELQAQASQRRSTPQGKLRMTASTSFAQAFLAQVVAEFLGLYPETQIELLSVERTVNLVEERIDLAVRIGNQLDEGLLARRLGVCRSVVVAAPAYLQRYGAPAEPLDLRHHRCLTHAFVGRTEFTLHRAGQTVKVPVHGPLQSNEAAVTRAAALAGAGVALLPTYFVGEDLAEGRLQRLLPEWEPEPLAIHAVYLSRQHQPLLLRALLDHLASRFGAGEMPWDAPLKPTAQRRRRGPRHSSDNLAP</sequence>
<dbReference type="Gene3D" id="3.40.190.290">
    <property type="match status" value="1"/>
</dbReference>
<dbReference type="Proteomes" id="UP000672097">
    <property type="component" value="Unassembled WGS sequence"/>
</dbReference>
<dbReference type="InterPro" id="IPR036388">
    <property type="entry name" value="WH-like_DNA-bd_sf"/>
</dbReference>
<keyword evidence="8" id="KW-1185">Reference proteome</keyword>
<dbReference type="CDD" id="cd08422">
    <property type="entry name" value="PBP2_CrgA_like"/>
    <property type="match status" value="1"/>
</dbReference>
<evidence type="ECO:0000313" key="8">
    <source>
        <dbReference type="Proteomes" id="UP000672097"/>
    </source>
</evidence>
<proteinExistence type="inferred from homology"/>
<keyword evidence="3" id="KW-0238">DNA-binding</keyword>
<comment type="similarity">
    <text evidence="1">Belongs to the LysR transcriptional regulatory family.</text>
</comment>
<feature type="region of interest" description="Disordered" evidence="5">
    <location>
        <begin position="298"/>
        <end position="322"/>
    </location>
</feature>
<dbReference type="Pfam" id="PF03466">
    <property type="entry name" value="LysR_substrate"/>
    <property type="match status" value="1"/>
</dbReference>
<dbReference type="InterPro" id="IPR058163">
    <property type="entry name" value="LysR-type_TF_proteobact-type"/>
</dbReference>
<evidence type="ECO:0000256" key="5">
    <source>
        <dbReference type="SAM" id="MobiDB-lite"/>
    </source>
</evidence>
<evidence type="ECO:0000256" key="4">
    <source>
        <dbReference type="ARBA" id="ARBA00023163"/>
    </source>
</evidence>
<dbReference type="RefSeq" id="WP_210809449.1">
    <property type="nucleotide sequence ID" value="NZ_JAGQDG010000004.1"/>
</dbReference>
<dbReference type="SUPFAM" id="SSF53850">
    <property type="entry name" value="Periplasmic binding protein-like II"/>
    <property type="match status" value="1"/>
</dbReference>
<dbReference type="PROSITE" id="PS50931">
    <property type="entry name" value="HTH_LYSR"/>
    <property type="match status" value="1"/>
</dbReference>